<gene>
    <name evidence="1" type="ORF">LCGC14_0751140</name>
</gene>
<proteinExistence type="predicted"/>
<organism evidence="1">
    <name type="scientific">marine sediment metagenome</name>
    <dbReference type="NCBI Taxonomy" id="412755"/>
    <lineage>
        <taxon>unclassified sequences</taxon>
        <taxon>metagenomes</taxon>
        <taxon>ecological metagenomes</taxon>
    </lineage>
</organism>
<dbReference type="EMBL" id="LAZR01001812">
    <property type="protein sequence ID" value="KKN38659.1"/>
    <property type="molecule type" value="Genomic_DNA"/>
</dbReference>
<dbReference type="AlphaFoldDB" id="A0A0F9Q843"/>
<comment type="caution">
    <text evidence="1">The sequence shown here is derived from an EMBL/GenBank/DDBJ whole genome shotgun (WGS) entry which is preliminary data.</text>
</comment>
<protein>
    <submittedName>
        <fullName evidence="1">Uncharacterized protein</fullName>
    </submittedName>
</protein>
<reference evidence="1" key="1">
    <citation type="journal article" date="2015" name="Nature">
        <title>Complex archaea that bridge the gap between prokaryotes and eukaryotes.</title>
        <authorList>
            <person name="Spang A."/>
            <person name="Saw J.H."/>
            <person name="Jorgensen S.L."/>
            <person name="Zaremba-Niedzwiedzka K."/>
            <person name="Martijn J."/>
            <person name="Lind A.E."/>
            <person name="van Eijk R."/>
            <person name="Schleper C."/>
            <person name="Guy L."/>
            <person name="Ettema T.J."/>
        </authorList>
    </citation>
    <scope>NUCLEOTIDE SEQUENCE</scope>
</reference>
<sequence length="75" mass="8853">MLVSNTYGLPIAKILNQKWQFMAVGLIVGFFQKLKKRFISHFQTLLMEKYVPFTHTKDLDIIDPLLMKLEQLQIK</sequence>
<name>A0A0F9Q843_9ZZZZ</name>
<evidence type="ECO:0000313" key="1">
    <source>
        <dbReference type="EMBL" id="KKN38659.1"/>
    </source>
</evidence>
<accession>A0A0F9Q843</accession>